<gene>
    <name evidence="11" type="ORF">SKAU_G00331390</name>
</gene>
<keyword evidence="7" id="KW-0430">Lectin</keyword>
<dbReference type="EMBL" id="JAINUF010000015">
    <property type="protein sequence ID" value="KAJ8340848.1"/>
    <property type="molecule type" value="Genomic_DNA"/>
</dbReference>
<reference evidence="11" key="1">
    <citation type="journal article" date="2023" name="Science">
        <title>Genome structures resolve the early diversification of teleost fishes.</title>
        <authorList>
            <person name="Parey E."/>
            <person name="Louis A."/>
            <person name="Montfort J."/>
            <person name="Bouchez O."/>
            <person name="Roques C."/>
            <person name="Iampietro C."/>
            <person name="Lluch J."/>
            <person name="Castinel A."/>
            <person name="Donnadieu C."/>
            <person name="Desvignes T."/>
            <person name="Floi Bucao C."/>
            <person name="Jouanno E."/>
            <person name="Wen M."/>
            <person name="Mejri S."/>
            <person name="Dirks R."/>
            <person name="Jansen H."/>
            <person name="Henkel C."/>
            <person name="Chen W.J."/>
            <person name="Zahm M."/>
            <person name="Cabau C."/>
            <person name="Klopp C."/>
            <person name="Thompson A.W."/>
            <person name="Robinson-Rechavi M."/>
            <person name="Braasch I."/>
            <person name="Lecointre G."/>
            <person name="Bobe J."/>
            <person name="Postlethwait J.H."/>
            <person name="Berthelot C."/>
            <person name="Roest Crollius H."/>
            <person name="Guiguen Y."/>
        </authorList>
    </citation>
    <scope>NUCLEOTIDE SEQUENCE</scope>
    <source>
        <strain evidence="11">WJC10195</strain>
    </source>
</reference>
<comment type="subunit">
    <text evidence="4">Homotrimer.</text>
</comment>
<accession>A0A9Q1EL99</accession>
<dbReference type="GO" id="GO:0010185">
    <property type="term" value="P:regulation of cellular defense response"/>
    <property type="evidence" value="ECO:0007669"/>
    <property type="project" value="UniProtKB-ARBA"/>
</dbReference>
<dbReference type="SUPFAM" id="SSF49785">
    <property type="entry name" value="Galactose-binding domain-like"/>
    <property type="match status" value="1"/>
</dbReference>
<keyword evidence="8" id="KW-0106">Calcium</keyword>
<dbReference type="AlphaFoldDB" id="A0A9Q1EL99"/>
<dbReference type="GO" id="GO:0042806">
    <property type="term" value="F:fucose binding"/>
    <property type="evidence" value="ECO:0007669"/>
    <property type="project" value="UniProtKB-ARBA"/>
</dbReference>
<dbReference type="GO" id="GO:0001868">
    <property type="term" value="P:regulation of complement activation, lectin pathway"/>
    <property type="evidence" value="ECO:0007669"/>
    <property type="project" value="UniProtKB-ARBA"/>
</dbReference>
<keyword evidence="12" id="KW-1185">Reference proteome</keyword>
<evidence type="ECO:0000256" key="5">
    <source>
        <dbReference type="ARBA" id="ARBA00022525"/>
    </source>
</evidence>
<evidence type="ECO:0000256" key="9">
    <source>
        <dbReference type="ARBA" id="ARBA00023157"/>
    </source>
</evidence>
<dbReference type="Pfam" id="PF22633">
    <property type="entry name" value="F5_F8_type_C_2"/>
    <property type="match status" value="1"/>
</dbReference>
<dbReference type="PANTHER" id="PTHR45713">
    <property type="entry name" value="FTP DOMAIN-CONTAINING PROTEIN"/>
    <property type="match status" value="1"/>
</dbReference>
<dbReference type="OrthoDB" id="547680at2759"/>
<keyword evidence="9" id="KW-1015">Disulfide bond</keyword>
<evidence type="ECO:0000259" key="10">
    <source>
        <dbReference type="SMART" id="SM00607"/>
    </source>
</evidence>
<evidence type="ECO:0000313" key="11">
    <source>
        <dbReference type="EMBL" id="KAJ8340848.1"/>
    </source>
</evidence>
<dbReference type="GO" id="GO:0046872">
    <property type="term" value="F:metal ion binding"/>
    <property type="evidence" value="ECO:0007669"/>
    <property type="project" value="UniProtKB-KW"/>
</dbReference>
<comment type="function">
    <text evidence="1">Acts as a defensive agent. Recognizes blood group fucosylated oligosaccharides including A, B, H and Lewis B-type antigens. Does not recognize Lewis A antigen and has low affinity for monovalent haptens.</text>
</comment>
<evidence type="ECO:0000256" key="2">
    <source>
        <dbReference type="ARBA" id="ARBA00004613"/>
    </source>
</evidence>
<comment type="subcellular location">
    <subcellularLocation>
        <location evidence="2">Secreted</location>
    </subcellularLocation>
</comment>
<evidence type="ECO:0000256" key="7">
    <source>
        <dbReference type="ARBA" id="ARBA00022734"/>
    </source>
</evidence>
<comment type="similarity">
    <text evidence="3">Belongs to the fucolectin family.</text>
</comment>
<evidence type="ECO:0000256" key="3">
    <source>
        <dbReference type="ARBA" id="ARBA00010147"/>
    </source>
</evidence>
<evidence type="ECO:0000256" key="1">
    <source>
        <dbReference type="ARBA" id="ARBA00002219"/>
    </source>
</evidence>
<dbReference type="InterPro" id="IPR006585">
    <property type="entry name" value="FTP1"/>
</dbReference>
<evidence type="ECO:0000256" key="4">
    <source>
        <dbReference type="ARBA" id="ARBA00011233"/>
    </source>
</evidence>
<dbReference type="Proteomes" id="UP001152622">
    <property type="component" value="Chromosome 15"/>
</dbReference>
<evidence type="ECO:0000256" key="8">
    <source>
        <dbReference type="ARBA" id="ARBA00022837"/>
    </source>
</evidence>
<keyword evidence="5" id="KW-0964">Secreted</keyword>
<name>A0A9Q1EL99_SYNKA</name>
<dbReference type="Gene3D" id="2.60.120.260">
    <property type="entry name" value="Galactose-binding domain-like"/>
    <property type="match status" value="1"/>
</dbReference>
<dbReference type="InterPro" id="IPR008979">
    <property type="entry name" value="Galactose-bd-like_sf"/>
</dbReference>
<sequence>METTCATEENVALRGKATQSTIRSGSETVYSHAGNAIDGNQDSLLEHGSCFHTLNATNSWWRVDLLQTYIIASVTITNRKNAEERIRGAQIHIGNSLENNGIDNPQCSVIGSWGAVETKTFQCEQPMSGRYVTVFLPKAEPLHLCEVEVNAWLPIPE</sequence>
<keyword evidence="6" id="KW-0479">Metal-binding</keyword>
<evidence type="ECO:0000313" key="12">
    <source>
        <dbReference type="Proteomes" id="UP001152622"/>
    </source>
</evidence>
<proteinExistence type="inferred from homology"/>
<dbReference type="GO" id="GO:0005576">
    <property type="term" value="C:extracellular region"/>
    <property type="evidence" value="ECO:0007669"/>
    <property type="project" value="UniProtKB-SubCell"/>
</dbReference>
<organism evidence="11 12">
    <name type="scientific">Synaphobranchus kaupii</name>
    <name type="common">Kaup's arrowtooth eel</name>
    <dbReference type="NCBI Taxonomy" id="118154"/>
    <lineage>
        <taxon>Eukaryota</taxon>
        <taxon>Metazoa</taxon>
        <taxon>Chordata</taxon>
        <taxon>Craniata</taxon>
        <taxon>Vertebrata</taxon>
        <taxon>Euteleostomi</taxon>
        <taxon>Actinopterygii</taxon>
        <taxon>Neopterygii</taxon>
        <taxon>Teleostei</taxon>
        <taxon>Anguilliformes</taxon>
        <taxon>Synaphobranchidae</taxon>
        <taxon>Synaphobranchus</taxon>
    </lineage>
</organism>
<dbReference type="SMART" id="SM00607">
    <property type="entry name" value="FTP"/>
    <property type="match status" value="1"/>
</dbReference>
<comment type="caution">
    <text evidence="11">The sequence shown here is derived from an EMBL/GenBank/DDBJ whole genome shotgun (WGS) entry which is preliminary data.</text>
</comment>
<feature type="domain" description="Fucolectin tachylectin-4 pentraxin-1" evidence="10">
    <location>
        <begin position="8"/>
        <end position="156"/>
    </location>
</feature>
<protein>
    <recommendedName>
        <fullName evidence="10">Fucolectin tachylectin-4 pentraxin-1 domain-containing protein</fullName>
    </recommendedName>
</protein>
<evidence type="ECO:0000256" key="6">
    <source>
        <dbReference type="ARBA" id="ARBA00022723"/>
    </source>
</evidence>
<dbReference type="InterPro" id="IPR051941">
    <property type="entry name" value="BG_Antigen-Binding_Lectin"/>
</dbReference>
<dbReference type="PANTHER" id="PTHR45713:SF8">
    <property type="entry name" value="SI:CH211-215K15.4"/>
    <property type="match status" value="1"/>
</dbReference>